<evidence type="ECO:0000259" key="2">
    <source>
        <dbReference type="Pfam" id="PF14340"/>
    </source>
</evidence>
<name>A0A644USH8_9ZZZZ</name>
<feature type="transmembrane region" description="Helical" evidence="1">
    <location>
        <begin position="87"/>
        <end position="107"/>
    </location>
</feature>
<sequence>MSNNAFCPISFKKIDEHVARLNGFFTVILLVVFLLTFSIIPVLFLVADFFVRSIEKPQYSPLAIVSKFILTKLKVNPQLINAGPKIFAARIGLLFSVIISLAVLFGLNTAAVVFTIVFGICALLEAAVGFCVACKIYPLVYRLIYQTDFRKKNLNSDFQI</sequence>
<keyword evidence="1" id="KW-0812">Transmembrane</keyword>
<feature type="domain" description="DUF4395" evidence="2">
    <location>
        <begin position="14"/>
        <end position="142"/>
    </location>
</feature>
<evidence type="ECO:0000256" key="1">
    <source>
        <dbReference type="SAM" id="Phobius"/>
    </source>
</evidence>
<dbReference type="Pfam" id="PF14340">
    <property type="entry name" value="DUF4395"/>
    <property type="match status" value="1"/>
</dbReference>
<dbReference type="EMBL" id="VSSQ01000155">
    <property type="protein sequence ID" value="MPL81824.1"/>
    <property type="molecule type" value="Genomic_DNA"/>
</dbReference>
<organism evidence="3">
    <name type="scientific">bioreactor metagenome</name>
    <dbReference type="NCBI Taxonomy" id="1076179"/>
    <lineage>
        <taxon>unclassified sequences</taxon>
        <taxon>metagenomes</taxon>
        <taxon>ecological metagenomes</taxon>
    </lineage>
</organism>
<reference evidence="3" key="1">
    <citation type="submission" date="2019-08" db="EMBL/GenBank/DDBJ databases">
        <authorList>
            <person name="Kucharzyk K."/>
            <person name="Murdoch R.W."/>
            <person name="Higgins S."/>
            <person name="Loffler F."/>
        </authorList>
    </citation>
    <scope>NUCLEOTIDE SEQUENCE</scope>
</reference>
<feature type="transmembrane region" description="Helical" evidence="1">
    <location>
        <begin position="21"/>
        <end position="47"/>
    </location>
</feature>
<dbReference type="AlphaFoldDB" id="A0A644USH8"/>
<dbReference type="InterPro" id="IPR025508">
    <property type="entry name" value="DUF4395"/>
</dbReference>
<feature type="transmembrane region" description="Helical" evidence="1">
    <location>
        <begin position="113"/>
        <end position="141"/>
    </location>
</feature>
<accession>A0A644USH8</accession>
<keyword evidence="1" id="KW-0472">Membrane</keyword>
<protein>
    <recommendedName>
        <fullName evidence="2">DUF4395 domain-containing protein</fullName>
    </recommendedName>
</protein>
<keyword evidence="1" id="KW-1133">Transmembrane helix</keyword>
<proteinExistence type="predicted"/>
<comment type="caution">
    <text evidence="3">The sequence shown here is derived from an EMBL/GenBank/DDBJ whole genome shotgun (WGS) entry which is preliminary data.</text>
</comment>
<evidence type="ECO:0000313" key="3">
    <source>
        <dbReference type="EMBL" id="MPL81824.1"/>
    </source>
</evidence>
<gene>
    <name evidence="3" type="ORF">SDC9_27755</name>
</gene>